<dbReference type="OrthoDB" id="9808717at2"/>
<name>A0A366L3F0_9SPHI</name>
<evidence type="ECO:0000256" key="1">
    <source>
        <dbReference type="ARBA" id="ARBA00002333"/>
    </source>
</evidence>
<dbReference type="InterPro" id="IPR010886">
    <property type="entry name" value="Hc1"/>
</dbReference>
<comment type="similarity">
    <text evidence="2">Belongs to the histone H1/H5 family. HCT subfamily.</text>
</comment>
<evidence type="ECO:0000256" key="2">
    <source>
        <dbReference type="ARBA" id="ARBA00008424"/>
    </source>
</evidence>
<evidence type="ECO:0000313" key="4">
    <source>
        <dbReference type="Proteomes" id="UP000252081"/>
    </source>
</evidence>
<comment type="caution">
    <text evidence="3">The sequence shown here is derived from an EMBL/GenBank/DDBJ whole genome shotgun (WGS) entry which is preliminary data.</text>
</comment>
<dbReference type="EMBL" id="QNQU01000007">
    <property type="protein sequence ID" value="RBQ07834.1"/>
    <property type="molecule type" value="Genomic_DNA"/>
</dbReference>
<comment type="function">
    <text evidence="1">Might have a role analogous to that of eukaryotic histone proteins.</text>
</comment>
<proteinExistence type="inferred from homology"/>
<organism evidence="3 4">
    <name type="scientific">Pedobacter miscanthi</name>
    <dbReference type="NCBI Taxonomy" id="2259170"/>
    <lineage>
        <taxon>Bacteria</taxon>
        <taxon>Pseudomonadati</taxon>
        <taxon>Bacteroidota</taxon>
        <taxon>Sphingobacteriia</taxon>
        <taxon>Sphingobacteriales</taxon>
        <taxon>Sphingobacteriaceae</taxon>
        <taxon>Pedobacter</taxon>
    </lineage>
</organism>
<accession>A0A366L3F0</accession>
<sequence length="58" mass="6577">MEKFSKIKELIVLIESDAQKFYKAGNGAAGTRLRKGIQKVRNLAQEIRQEITAKKNSK</sequence>
<reference evidence="3 4" key="1">
    <citation type="submission" date="2018-07" db="EMBL/GenBank/DDBJ databases">
        <title>A draft genome of a endophytic bacteria, a new species of Pedobacter.</title>
        <authorList>
            <person name="Zhang Z.D."/>
            <person name="Chen Z.J."/>
        </authorList>
    </citation>
    <scope>NUCLEOTIDE SEQUENCE [LARGE SCALE GENOMIC DNA]</scope>
    <source>
        <strain evidence="3 4">RS10</strain>
    </source>
</reference>
<evidence type="ECO:0000313" key="3">
    <source>
        <dbReference type="EMBL" id="RBQ07834.1"/>
    </source>
</evidence>
<dbReference type="AlphaFoldDB" id="A0A366L3F0"/>
<dbReference type="GO" id="GO:0003677">
    <property type="term" value="F:DNA binding"/>
    <property type="evidence" value="ECO:0007669"/>
    <property type="project" value="InterPro"/>
</dbReference>
<dbReference type="Proteomes" id="UP000252081">
    <property type="component" value="Unassembled WGS sequence"/>
</dbReference>
<dbReference type="Pfam" id="PF07432">
    <property type="entry name" value="Hc1"/>
    <property type="match status" value="1"/>
</dbReference>
<gene>
    <name evidence="3" type="ORF">DRW42_09525</name>
</gene>
<dbReference type="GO" id="GO:0030527">
    <property type="term" value="F:structural constituent of chromatin"/>
    <property type="evidence" value="ECO:0007669"/>
    <property type="project" value="InterPro"/>
</dbReference>
<dbReference type="RefSeq" id="WP_113948593.1">
    <property type="nucleotide sequence ID" value="NZ_QNQU01000007.1"/>
</dbReference>
<protein>
    <submittedName>
        <fullName evidence="3">Histone H1</fullName>
    </submittedName>
</protein>
<keyword evidence="4" id="KW-1185">Reference proteome</keyword>